<protein>
    <recommendedName>
        <fullName evidence="2">Mycothiol-dependent maleylpyruvate isomerase metal-binding domain-containing protein</fullName>
    </recommendedName>
</protein>
<dbReference type="NCBIfam" id="TIGR03083">
    <property type="entry name" value="maleylpyruvate isomerase family mycothiol-dependent enzyme"/>
    <property type="match status" value="1"/>
</dbReference>
<evidence type="ECO:0000313" key="3">
    <source>
        <dbReference type="EMBL" id="AJF63531.1"/>
    </source>
</evidence>
<dbReference type="InterPro" id="IPR017517">
    <property type="entry name" value="Maleyloyr_isom"/>
</dbReference>
<evidence type="ECO:0000259" key="2">
    <source>
        <dbReference type="Pfam" id="PF11716"/>
    </source>
</evidence>
<accession>A0A0B5HSR3</accession>
<proteinExistence type="predicted"/>
<dbReference type="HOGENOM" id="CLU_051661_2_1_11"/>
<dbReference type="Pfam" id="PF11716">
    <property type="entry name" value="MDMPI_N"/>
    <property type="match status" value="1"/>
</dbReference>
<keyword evidence="4" id="KW-1185">Reference proteome</keyword>
<dbReference type="STRING" id="362257.SVTN_02600"/>
<gene>
    <name evidence="3" type="ORF">SVTN_02600</name>
</gene>
<dbReference type="AlphaFoldDB" id="A0A0B5HSR3"/>
<dbReference type="Proteomes" id="UP000031774">
    <property type="component" value="Chromosome"/>
</dbReference>
<dbReference type="NCBIfam" id="TIGR03086">
    <property type="entry name" value="TIGR03086 family metal-binding protein"/>
    <property type="match status" value="1"/>
</dbReference>
<dbReference type="SUPFAM" id="SSF109854">
    <property type="entry name" value="DinB/YfiT-like putative metalloenzymes"/>
    <property type="match status" value="1"/>
</dbReference>
<dbReference type="KEGG" id="svt:SVTN_02600"/>
<evidence type="ECO:0000256" key="1">
    <source>
        <dbReference type="SAM" id="MobiDB-lite"/>
    </source>
</evidence>
<name>A0A0B5HSR3_9ACTN</name>
<reference evidence="3 4" key="1">
    <citation type="submission" date="2014-12" db="EMBL/GenBank/DDBJ databases">
        <title>Complete genome sequence of Streptomyces vietnamensis strain GIMV4.0001, a genetic manipulable producer of the benzoisochromanequinone antibiotic granaticin.</title>
        <authorList>
            <person name="Deng M.R."/>
            <person name="Guo J."/>
            <person name="Ma L.Y."/>
            <person name="Feng G.D."/>
            <person name="Mo C.Y."/>
            <person name="Zhu H.H."/>
        </authorList>
    </citation>
    <scope>NUCLEOTIDE SEQUENCE [LARGE SCALE GENOMIC DNA]</scope>
    <source>
        <strain evidence="4">GIMV4.0001</strain>
    </source>
</reference>
<feature type="domain" description="Mycothiol-dependent maleylpyruvate isomerase metal-binding" evidence="2">
    <location>
        <begin position="33"/>
        <end position="148"/>
    </location>
</feature>
<dbReference type="Gene3D" id="1.20.120.450">
    <property type="entry name" value="dinb family like domain"/>
    <property type="match status" value="1"/>
</dbReference>
<feature type="compositionally biased region" description="Polar residues" evidence="1">
    <location>
        <begin position="1"/>
        <end position="13"/>
    </location>
</feature>
<feature type="region of interest" description="Disordered" evidence="1">
    <location>
        <begin position="1"/>
        <end position="21"/>
    </location>
</feature>
<dbReference type="GO" id="GO:0046872">
    <property type="term" value="F:metal ion binding"/>
    <property type="evidence" value="ECO:0007669"/>
    <property type="project" value="InterPro"/>
</dbReference>
<dbReference type="EMBL" id="CP010407">
    <property type="protein sequence ID" value="AJF63531.1"/>
    <property type="molecule type" value="Genomic_DNA"/>
</dbReference>
<evidence type="ECO:0000313" key="4">
    <source>
        <dbReference type="Proteomes" id="UP000031774"/>
    </source>
</evidence>
<dbReference type="InterPro" id="IPR034660">
    <property type="entry name" value="DinB/YfiT-like"/>
</dbReference>
<sequence length="207" mass="21934">MENTPRFENTPRSTVAPDATADPRQGLLKAIALAGRTVAAVRPEQFDGPTPCPEFTVRRLAGHLVAVLRRIALAGRGGDVTSLPTVADDLADTEWQEAWDAAVREVEAAWADPAVLGRILTLPFGSLPGAAAAAVWTSEFTVHTWDMATATGQFPDWDPELVAISYAAMRRGLPAGPRDGAPFGAAVDVDADAPAIDRLVAWCGRKP</sequence>
<dbReference type="InterPro" id="IPR024344">
    <property type="entry name" value="MDMPI_metal-binding"/>
</dbReference>
<organism evidence="3 4">
    <name type="scientific">Streptomyces vietnamensis</name>
    <dbReference type="NCBI Taxonomy" id="362257"/>
    <lineage>
        <taxon>Bacteria</taxon>
        <taxon>Bacillati</taxon>
        <taxon>Actinomycetota</taxon>
        <taxon>Actinomycetes</taxon>
        <taxon>Kitasatosporales</taxon>
        <taxon>Streptomycetaceae</taxon>
        <taxon>Streptomyces</taxon>
    </lineage>
</organism>
<dbReference type="InterPro" id="IPR017520">
    <property type="entry name" value="CHP03086"/>
</dbReference>